<feature type="compositionally biased region" description="Low complexity" evidence="1">
    <location>
        <begin position="142"/>
        <end position="174"/>
    </location>
</feature>
<name>A0AAD6YCF4_9AGAR</name>
<accession>A0AAD6YCF4</accession>
<feature type="compositionally biased region" description="Basic and acidic residues" evidence="1">
    <location>
        <begin position="120"/>
        <end position="141"/>
    </location>
</feature>
<feature type="compositionally biased region" description="Basic and acidic residues" evidence="1">
    <location>
        <begin position="175"/>
        <end position="190"/>
    </location>
</feature>
<evidence type="ECO:0000313" key="2">
    <source>
        <dbReference type="EMBL" id="KAJ7211408.1"/>
    </source>
</evidence>
<protein>
    <submittedName>
        <fullName evidence="2">Uncharacterized protein</fullName>
    </submittedName>
</protein>
<dbReference type="EMBL" id="JARJCW010000026">
    <property type="protein sequence ID" value="KAJ7211408.1"/>
    <property type="molecule type" value="Genomic_DNA"/>
</dbReference>
<evidence type="ECO:0000256" key="1">
    <source>
        <dbReference type="SAM" id="MobiDB-lite"/>
    </source>
</evidence>
<organism evidence="2 3">
    <name type="scientific">Mycena pura</name>
    <dbReference type="NCBI Taxonomy" id="153505"/>
    <lineage>
        <taxon>Eukaryota</taxon>
        <taxon>Fungi</taxon>
        <taxon>Dikarya</taxon>
        <taxon>Basidiomycota</taxon>
        <taxon>Agaricomycotina</taxon>
        <taxon>Agaricomycetes</taxon>
        <taxon>Agaricomycetidae</taxon>
        <taxon>Agaricales</taxon>
        <taxon>Marasmiineae</taxon>
        <taxon>Mycenaceae</taxon>
        <taxon>Mycena</taxon>
    </lineage>
</organism>
<gene>
    <name evidence="2" type="ORF">GGX14DRAFT_394320</name>
</gene>
<keyword evidence="3" id="KW-1185">Reference proteome</keyword>
<proteinExistence type="predicted"/>
<dbReference type="Proteomes" id="UP001219525">
    <property type="component" value="Unassembled WGS sequence"/>
</dbReference>
<reference evidence="2" key="1">
    <citation type="submission" date="2023-03" db="EMBL/GenBank/DDBJ databases">
        <title>Massive genome expansion in bonnet fungi (Mycena s.s.) driven by repeated elements and novel gene families across ecological guilds.</title>
        <authorList>
            <consortium name="Lawrence Berkeley National Laboratory"/>
            <person name="Harder C.B."/>
            <person name="Miyauchi S."/>
            <person name="Viragh M."/>
            <person name="Kuo A."/>
            <person name="Thoen E."/>
            <person name="Andreopoulos B."/>
            <person name="Lu D."/>
            <person name="Skrede I."/>
            <person name="Drula E."/>
            <person name="Henrissat B."/>
            <person name="Morin E."/>
            <person name="Kohler A."/>
            <person name="Barry K."/>
            <person name="LaButti K."/>
            <person name="Morin E."/>
            <person name="Salamov A."/>
            <person name="Lipzen A."/>
            <person name="Mereny Z."/>
            <person name="Hegedus B."/>
            <person name="Baldrian P."/>
            <person name="Stursova M."/>
            <person name="Weitz H."/>
            <person name="Taylor A."/>
            <person name="Grigoriev I.V."/>
            <person name="Nagy L.G."/>
            <person name="Martin F."/>
            <person name="Kauserud H."/>
        </authorList>
    </citation>
    <scope>NUCLEOTIDE SEQUENCE</scope>
    <source>
        <strain evidence="2">9144</strain>
    </source>
</reference>
<comment type="caution">
    <text evidence="2">The sequence shown here is derived from an EMBL/GenBank/DDBJ whole genome shotgun (WGS) entry which is preliminary data.</text>
</comment>
<evidence type="ECO:0000313" key="3">
    <source>
        <dbReference type="Proteomes" id="UP001219525"/>
    </source>
</evidence>
<feature type="region of interest" description="Disordered" evidence="1">
    <location>
        <begin position="110"/>
        <end position="259"/>
    </location>
</feature>
<dbReference type="AlphaFoldDB" id="A0AAD6YCF4"/>
<sequence>MSLLAGLAGLRRDASLHDPSFAQLSTFTHSLTSEEPHLTPRLVGHLGADRMGLGYKLRAHGIILGSAALDAHRHARPTRNCISAAVAMRANGVPAASPGPAPCIRVHGQPSFVRTPGTNDHMRVRPRAPERGTGERGEGRLRAAARTPPRACTRETPGSRPPLSLDRPPLSLDRPPLDRGRSSAPRDRPRGALVEPVKVGGEVRFHNPDKNFKNLVRVGAESGQTRPRGSAGLSRESGQPGTRRLTSDPQSGQDRYIVW</sequence>
<feature type="compositionally biased region" description="Basic and acidic residues" evidence="1">
    <location>
        <begin position="201"/>
        <end position="212"/>
    </location>
</feature>